<dbReference type="EMBL" id="CP036265">
    <property type="protein sequence ID" value="QDT15394.1"/>
    <property type="molecule type" value="Genomic_DNA"/>
</dbReference>
<dbReference type="Gene3D" id="3.40.50.1820">
    <property type="entry name" value="alpha/beta hydrolase"/>
    <property type="match status" value="1"/>
</dbReference>
<organism evidence="1 2">
    <name type="scientific">Alienimonas californiensis</name>
    <dbReference type="NCBI Taxonomy" id="2527989"/>
    <lineage>
        <taxon>Bacteria</taxon>
        <taxon>Pseudomonadati</taxon>
        <taxon>Planctomycetota</taxon>
        <taxon>Planctomycetia</taxon>
        <taxon>Planctomycetales</taxon>
        <taxon>Planctomycetaceae</taxon>
        <taxon>Alienimonas</taxon>
    </lineage>
</organism>
<keyword evidence="2" id="KW-1185">Reference proteome</keyword>
<protein>
    <recommendedName>
        <fullName evidence="3">Alpha/beta hydrolase family protein</fullName>
    </recommendedName>
</protein>
<sequence length="338" mass="37197">MDRRRSRPPRPVRTGVAATFAVALFVGAVAPETVRADDGLEQAEATLAATVEQIRDRGRAVDDRFVQPARLEIEQAAERVETHAECALRRVERLADVPVRYFATLPIDPERARRELRAGLDPTDVHSPLRALTRNEVLDLYMLVDWATPLRERGFTAVRPGVDADGRPIPIRYTRSPIVLLNGAMTDEDRALQTGQALADRLGAVVLVWHNQTNGCVGDACETLLNMADLNVGIEKELRSKLDEPRPITVIAHSQGGAQLHAILTNRQRRGLSNAHVACVLLGAPNAAETNLAVGKWTFLTHGDDPIPNLLGRNGLGGRLSDHAVEYYLPLIEPEMLW</sequence>
<accession>A0A517P7N7</accession>
<dbReference type="SUPFAM" id="SSF53474">
    <property type="entry name" value="alpha/beta-Hydrolases"/>
    <property type="match status" value="1"/>
</dbReference>
<name>A0A517P7N7_9PLAN</name>
<dbReference type="RefSeq" id="WP_145358198.1">
    <property type="nucleotide sequence ID" value="NZ_CP036265.1"/>
</dbReference>
<dbReference type="KEGG" id="acaf:CA12_14790"/>
<proteinExistence type="predicted"/>
<evidence type="ECO:0000313" key="2">
    <source>
        <dbReference type="Proteomes" id="UP000318741"/>
    </source>
</evidence>
<evidence type="ECO:0008006" key="3">
    <source>
        <dbReference type="Google" id="ProtNLM"/>
    </source>
</evidence>
<dbReference type="InterPro" id="IPR029058">
    <property type="entry name" value="AB_hydrolase_fold"/>
</dbReference>
<dbReference type="Proteomes" id="UP000318741">
    <property type="component" value="Chromosome"/>
</dbReference>
<evidence type="ECO:0000313" key="1">
    <source>
        <dbReference type="EMBL" id="QDT15394.1"/>
    </source>
</evidence>
<gene>
    <name evidence="1" type="ORF">CA12_14790</name>
</gene>
<reference evidence="1 2" key="1">
    <citation type="submission" date="2019-02" db="EMBL/GenBank/DDBJ databases">
        <title>Deep-cultivation of Planctomycetes and their phenomic and genomic characterization uncovers novel biology.</title>
        <authorList>
            <person name="Wiegand S."/>
            <person name="Jogler M."/>
            <person name="Boedeker C."/>
            <person name="Pinto D."/>
            <person name="Vollmers J."/>
            <person name="Rivas-Marin E."/>
            <person name="Kohn T."/>
            <person name="Peeters S.H."/>
            <person name="Heuer A."/>
            <person name="Rast P."/>
            <person name="Oberbeckmann S."/>
            <person name="Bunk B."/>
            <person name="Jeske O."/>
            <person name="Meyerdierks A."/>
            <person name="Storesund J.E."/>
            <person name="Kallscheuer N."/>
            <person name="Luecker S."/>
            <person name="Lage O.M."/>
            <person name="Pohl T."/>
            <person name="Merkel B.J."/>
            <person name="Hornburger P."/>
            <person name="Mueller R.-W."/>
            <person name="Bruemmer F."/>
            <person name="Labrenz M."/>
            <person name="Spormann A.M."/>
            <person name="Op den Camp H."/>
            <person name="Overmann J."/>
            <person name="Amann R."/>
            <person name="Jetten M.S.M."/>
            <person name="Mascher T."/>
            <person name="Medema M.H."/>
            <person name="Devos D.P."/>
            <person name="Kaster A.-K."/>
            <person name="Ovreas L."/>
            <person name="Rohde M."/>
            <person name="Galperin M.Y."/>
            <person name="Jogler C."/>
        </authorList>
    </citation>
    <scope>NUCLEOTIDE SEQUENCE [LARGE SCALE GENOMIC DNA]</scope>
    <source>
        <strain evidence="1 2">CA12</strain>
    </source>
</reference>
<dbReference type="AlphaFoldDB" id="A0A517P7N7"/>